<comment type="caution">
    <text evidence="1">The sequence shown here is derived from an EMBL/GenBank/DDBJ whole genome shotgun (WGS) entry which is preliminary data.</text>
</comment>
<name>A0A255XM04_9PROT</name>
<dbReference type="EMBL" id="NOXS01000033">
    <property type="protein sequence ID" value="OYQ18003.1"/>
    <property type="molecule type" value="Genomic_DNA"/>
</dbReference>
<evidence type="ECO:0008006" key="3">
    <source>
        <dbReference type="Google" id="ProtNLM"/>
    </source>
</evidence>
<proteinExistence type="predicted"/>
<reference evidence="1 2" key="1">
    <citation type="submission" date="2017-07" db="EMBL/GenBank/DDBJ databases">
        <title>Elstera cyanobacteriorum sp. nov., a novel bacterium isolated from cyanobacterial aggregates in a eutrophic lake.</title>
        <authorList>
            <person name="Cai H."/>
        </authorList>
    </citation>
    <scope>NUCLEOTIDE SEQUENCE [LARGE SCALE GENOMIC DNA]</scope>
    <source>
        <strain evidence="1 2">TH019</strain>
    </source>
</reference>
<gene>
    <name evidence="1" type="ORF">CHR90_13625</name>
</gene>
<dbReference type="Proteomes" id="UP000216361">
    <property type="component" value="Unassembled WGS sequence"/>
</dbReference>
<dbReference type="AlphaFoldDB" id="A0A255XM04"/>
<accession>A0A255XM04</accession>
<evidence type="ECO:0000313" key="1">
    <source>
        <dbReference type="EMBL" id="OYQ18003.1"/>
    </source>
</evidence>
<protein>
    <recommendedName>
        <fullName evidence="3">DUF1800 domain-containing protein</fullName>
    </recommendedName>
</protein>
<sequence>MMVSLSPRRSQTAWLGLVIAPLLALPAKALSPADTRHLLDRTGFGATPEDFARFAPLSRAEAVESLISGLRRTPVTPLPAFVGQDRADFTRIGQMPAEERKAWEEKISAQGRAMKAWWMQEMLATPSPLTERMVLFWHNHFVSSFNKVRDPEALVRQNLTFRRLGTSDFRGLLTATARDPAMMKYLDTTQNRKGGPNENFARELFELFTLGEGHYSEDDIKQAARAFAGWTVDEPTGKFKLNPGAIDPEVKQVFGQSGPFDGQDILDLVLNDPQTARFVVGKLWQEFVSDMPDEKTLAPIAARFAGDWRIDQALADLLTSDAFWSEQNRGTLVKSPVDLVVGTVHRLGLTNLPPDQAVEQVRRLGQDIFEPPTVRGWPGGTAWINTDTLLQRREVVDRLIRGQSLSGDGLRAKAPLTVALLALPPRQPLPPAPAVPVPANSIAPDLDGILRDPAYQVK</sequence>
<dbReference type="OrthoDB" id="9772295at2"/>
<organism evidence="1 2">
    <name type="scientific">Elstera cyanobacteriorum</name>
    <dbReference type="NCBI Taxonomy" id="2022747"/>
    <lineage>
        <taxon>Bacteria</taxon>
        <taxon>Pseudomonadati</taxon>
        <taxon>Pseudomonadota</taxon>
        <taxon>Alphaproteobacteria</taxon>
        <taxon>Rhodospirillales</taxon>
        <taxon>Rhodospirillaceae</taxon>
        <taxon>Elstera</taxon>
    </lineage>
</organism>
<keyword evidence="2" id="KW-1185">Reference proteome</keyword>
<dbReference type="Pfam" id="PF08811">
    <property type="entry name" value="DUF1800"/>
    <property type="match status" value="1"/>
</dbReference>
<dbReference type="InterPro" id="IPR014917">
    <property type="entry name" value="DUF1800"/>
</dbReference>
<evidence type="ECO:0000313" key="2">
    <source>
        <dbReference type="Proteomes" id="UP000216361"/>
    </source>
</evidence>
<dbReference type="RefSeq" id="WP_094409565.1">
    <property type="nucleotide sequence ID" value="NZ_BMJZ01000002.1"/>
</dbReference>